<organism evidence="2 3">
    <name type="scientific">Mucor velutinosus</name>
    <dbReference type="NCBI Taxonomy" id="708070"/>
    <lineage>
        <taxon>Eukaryota</taxon>
        <taxon>Fungi</taxon>
        <taxon>Fungi incertae sedis</taxon>
        <taxon>Mucoromycota</taxon>
        <taxon>Mucoromycotina</taxon>
        <taxon>Mucoromycetes</taxon>
        <taxon>Mucorales</taxon>
        <taxon>Mucorineae</taxon>
        <taxon>Mucoraceae</taxon>
        <taxon>Mucor</taxon>
    </lineage>
</organism>
<evidence type="ECO:0000313" key="3">
    <source>
        <dbReference type="Proteomes" id="UP001304243"/>
    </source>
</evidence>
<dbReference type="GeneID" id="89952847"/>
<evidence type="ECO:0000313" key="2">
    <source>
        <dbReference type="EMBL" id="KAK4518934.1"/>
    </source>
</evidence>
<sequence>MIVNDNYQILEQASFINYWTHKEEIMTRRKLKAVQRGRAASQAQAYTHMIDEMNNSASNEGSDIETSEYSARKSIPSTSNSPSEDDIGDTYQYLTQWRFLPVQVEV</sequence>
<dbReference type="EMBL" id="JASEJX010000012">
    <property type="protein sequence ID" value="KAK4518934.1"/>
    <property type="molecule type" value="Genomic_DNA"/>
</dbReference>
<name>A0AAN7DM28_9FUNG</name>
<dbReference type="AlphaFoldDB" id="A0AAN7DM28"/>
<keyword evidence="3" id="KW-1185">Reference proteome</keyword>
<protein>
    <submittedName>
        <fullName evidence="2">UDP-N-acetylglucosamine pyrophosphorylase</fullName>
    </submittedName>
</protein>
<evidence type="ECO:0000256" key="1">
    <source>
        <dbReference type="SAM" id="MobiDB-lite"/>
    </source>
</evidence>
<accession>A0AAN7DM28</accession>
<dbReference type="RefSeq" id="XP_064685600.1">
    <property type="nucleotide sequence ID" value="XM_064828398.1"/>
</dbReference>
<comment type="caution">
    <text evidence="2">The sequence shown here is derived from an EMBL/GenBank/DDBJ whole genome shotgun (WGS) entry which is preliminary data.</text>
</comment>
<gene>
    <name evidence="2" type="primary">UAP1_2</name>
    <name evidence="2" type="ORF">ATC70_009161</name>
</gene>
<proteinExistence type="predicted"/>
<dbReference type="Proteomes" id="UP001304243">
    <property type="component" value="Unassembled WGS sequence"/>
</dbReference>
<feature type="region of interest" description="Disordered" evidence="1">
    <location>
        <begin position="50"/>
        <end position="87"/>
    </location>
</feature>
<reference evidence="2 3" key="1">
    <citation type="submission" date="2022-11" db="EMBL/GenBank/DDBJ databases">
        <title>Mucor velutinosus strain NIH1002 WGS.</title>
        <authorList>
            <person name="Subramanian P."/>
            <person name="Mullikin J.C."/>
            <person name="Segre J.A."/>
            <person name="Zelazny A.M."/>
        </authorList>
    </citation>
    <scope>NUCLEOTIDE SEQUENCE [LARGE SCALE GENOMIC DNA]</scope>
    <source>
        <strain evidence="2 3">NIH1002</strain>
    </source>
</reference>